<sequence length="606" mass="63723">MSDRHFFNKPSKLVDYALDSLPLTNPSLKVDHVNKIVYRQNANADHIAVISGGGSGHEPAFTGLVGQCFLTASVAGTIFASPSTEQILNAIVKCNERSKGVLAIVMNYTGDVLNFGVAIEKARNMGIEVDMVVVGDDVGVGRSKGGKVGRRGIAGTVLVQKIACALAAQGRSLQDISAAARLAAANTASIGVGLAHVHVPGRSDTSRSPTQVSKGNAELGMGIHNETGSSFEKADVAELVEKMLEQLLDIDDSDRAFLQVNAPIVLMVNNLGGISVLELGAITAVVGRQLASDYNIHPVRILSGTYMTSLNGMGFSITLVNLEANSCFDLLELLDAPAQAVGWSAPISPEAWRVAEATVPNSHRSGEGEPRMRTVTQIENGVDVGSYDAILATDALVRGLRRLIEAEPEITHYDTIVGDGDCGIGLKRGAEGELKYLDMSSCADCFLAVLRHVLGQPLVGSAVLDLASILPIIETSMDGTSGALYTIFLNSLLHAFQTRGSGVATPETWALVLKHCSSILARYTPARVGDRTVIDALDPFIQELGKTKSLALAAQAARYGAESTIGMQASLGRSVYVGGSGFEQVPDPGAWGLSEFLTGLAGLDES</sequence>
<evidence type="ECO:0000256" key="5">
    <source>
        <dbReference type="ARBA" id="ARBA00022741"/>
    </source>
</evidence>
<evidence type="ECO:0000256" key="1">
    <source>
        <dbReference type="ARBA" id="ARBA00003264"/>
    </source>
</evidence>
<proteinExistence type="inferred from homology"/>
<evidence type="ECO:0000256" key="3">
    <source>
        <dbReference type="ARBA" id="ARBA00008757"/>
    </source>
</evidence>
<dbReference type="FunFam" id="3.30.1180.20:FF:000001">
    <property type="entry name" value="Dihydroxyacetone kinase 1"/>
    <property type="match status" value="1"/>
</dbReference>
<comment type="similarity">
    <text evidence="3">Belongs to the dihydroxyacetone kinase (DAK) family.</text>
</comment>
<feature type="binding site" evidence="12">
    <location>
        <position position="111"/>
    </location>
    <ligand>
        <name>substrate</name>
    </ligand>
</feature>
<dbReference type="SMART" id="SM01120">
    <property type="entry name" value="Dak2"/>
    <property type="match status" value="1"/>
</dbReference>
<dbReference type="EMBL" id="JAAMOD010000045">
    <property type="protein sequence ID" value="KAF5244642.1"/>
    <property type="molecule type" value="Genomic_DNA"/>
</dbReference>
<keyword evidence="7" id="KW-0319">Glycerol metabolism</keyword>
<evidence type="ECO:0000256" key="6">
    <source>
        <dbReference type="ARBA" id="ARBA00022777"/>
    </source>
</evidence>
<comment type="function">
    <text evidence="1">Catalyzes both the phosphorylation of dihydroxyacetone and of glyceraldehyde.</text>
</comment>
<dbReference type="Proteomes" id="UP000537989">
    <property type="component" value="Unassembled WGS sequence"/>
</dbReference>
<dbReference type="FunFam" id="1.25.40.340:FF:000001">
    <property type="entry name" value="Dihydroxyacetone kinase 1"/>
    <property type="match status" value="1"/>
</dbReference>
<dbReference type="GO" id="GO:0019563">
    <property type="term" value="P:glycerol catabolic process"/>
    <property type="evidence" value="ECO:0007669"/>
    <property type="project" value="TreeGrafter"/>
</dbReference>
<evidence type="ECO:0000256" key="9">
    <source>
        <dbReference type="ARBA" id="ARBA00047974"/>
    </source>
</evidence>
<dbReference type="Gene3D" id="1.25.40.340">
    <property type="match status" value="1"/>
</dbReference>
<dbReference type="PROSITE" id="PS51480">
    <property type="entry name" value="DHAL"/>
    <property type="match status" value="1"/>
</dbReference>
<protein>
    <recommendedName>
        <fullName evidence="17">Dihydroxyacetone kinase</fullName>
    </recommendedName>
</protein>
<evidence type="ECO:0000259" key="13">
    <source>
        <dbReference type="PROSITE" id="PS51480"/>
    </source>
</evidence>
<dbReference type="AlphaFoldDB" id="A0AAN6HIS8"/>
<keyword evidence="8" id="KW-0067">ATP-binding</keyword>
<gene>
    <name evidence="15" type="ORF">FAUST_2158</name>
</gene>
<feature type="active site" description="Tele-hemiaminal-histidine intermediate" evidence="11">
    <location>
        <position position="224"/>
    </location>
</feature>
<comment type="catalytic activity">
    <reaction evidence="9">
        <text>D-glyceraldehyde + ATP = D-glyceraldehyde 3-phosphate + ADP + H(+)</text>
        <dbReference type="Rhea" id="RHEA:13941"/>
        <dbReference type="ChEBI" id="CHEBI:15378"/>
        <dbReference type="ChEBI" id="CHEBI:17378"/>
        <dbReference type="ChEBI" id="CHEBI:30616"/>
        <dbReference type="ChEBI" id="CHEBI:59776"/>
        <dbReference type="ChEBI" id="CHEBI:456216"/>
        <dbReference type="EC" id="2.7.1.28"/>
    </reaction>
</comment>
<dbReference type="GO" id="GO:0050354">
    <property type="term" value="F:triokinase activity"/>
    <property type="evidence" value="ECO:0007669"/>
    <property type="project" value="UniProtKB-EC"/>
</dbReference>
<evidence type="ECO:0000256" key="4">
    <source>
        <dbReference type="ARBA" id="ARBA00022679"/>
    </source>
</evidence>
<dbReference type="InterPro" id="IPR012734">
    <property type="entry name" value="DhaK_ATP"/>
</dbReference>
<dbReference type="PANTHER" id="PTHR28629">
    <property type="entry name" value="TRIOKINASE/FMN CYCLASE"/>
    <property type="match status" value="1"/>
</dbReference>
<dbReference type="FunFam" id="3.40.50.10440:FF:000002">
    <property type="entry name" value="Dihydroxyacetone kinase"/>
    <property type="match status" value="1"/>
</dbReference>
<comment type="caution">
    <text evidence="15">The sequence shown here is derived from an EMBL/GenBank/DDBJ whole genome shotgun (WGS) entry which is preliminary data.</text>
</comment>
<dbReference type="GO" id="GO:0005524">
    <property type="term" value="F:ATP binding"/>
    <property type="evidence" value="ECO:0007669"/>
    <property type="project" value="UniProtKB-KW"/>
</dbReference>
<feature type="binding site" evidence="12">
    <location>
        <begin position="54"/>
        <end position="57"/>
    </location>
    <ligand>
        <name>substrate</name>
    </ligand>
</feature>
<dbReference type="InterPro" id="IPR050861">
    <property type="entry name" value="Dihydroxyacetone_Kinase"/>
</dbReference>
<keyword evidence="5" id="KW-0547">Nucleotide-binding</keyword>
<accession>A0AAN6HIS8</accession>
<evidence type="ECO:0000256" key="12">
    <source>
        <dbReference type="PIRSR" id="PIRSR612734-2"/>
    </source>
</evidence>
<dbReference type="InterPro" id="IPR004007">
    <property type="entry name" value="DhaL_dom"/>
</dbReference>
<dbReference type="InterPro" id="IPR036117">
    <property type="entry name" value="DhaL_dom_sf"/>
</dbReference>
<keyword evidence="4" id="KW-0808">Transferase</keyword>
<evidence type="ECO:0008006" key="17">
    <source>
        <dbReference type="Google" id="ProtNLM"/>
    </source>
</evidence>
<comment type="catalytic activity">
    <reaction evidence="10">
        <text>dihydroxyacetone + ATP = dihydroxyacetone phosphate + ADP + H(+)</text>
        <dbReference type="Rhea" id="RHEA:15773"/>
        <dbReference type="ChEBI" id="CHEBI:15378"/>
        <dbReference type="ChEBI" id="CHEBI:16016"/>
        <dbReference type="ChEBI" id="CHEBI:30616"/>
        <dbReference type="ChEBI" id="CHEBI:57642"/>
        <dbReference type="ChEBI" id="CHEBI:456216"/>
        <dbReference type="EC" id="2.7.1.29"/>
    </reaction>
</comment>
<dbReference type="PROSITE" id="PS51481">
    <property type="entry name" value="DHAK"/>
    <property type="match status" value="1"/>
</dbReference>
<reference evidence="15 16" key="1">
    <citation type="submission" date="2020-02" db="EMBL/GenBank/DDBJ databases">
        <title>Identification and distribution of gene clusters putatively required for synthesis of sphingolipid metabolism inhibitors in phylogenetically diverse species of the filamentous fungus Fusarium.</title>
        <authorList>
            <person name="Kim H.-S."/>
            <person name="Busman M."/>
            <person name="Brown D.W."/>
            <person name="Divon H."/>
            <person name="Uhlig S."/>
            <person name="Proctor R.H."/>
        </authorList>
    </citation>
    <scope>NUCLEOTIDE SEQUENCE [LARGE SCALE GENOMIC DNA]</scope>
    <source>
        <strain evidence="15 16">NRRL 2903</strain>
    </source>
</reference>
<evidence type="ECO:0000313" key="16">
    <source>
        <dbReference type="Proteomes" id="UP000537989"/>
    </source>
</evidence>
<evidence type="ECO:0000256" key="2">
    <source>
        <dbReference type="ARBA" id="ARBA00004778"/>
    </source>
</evidence>
<dbReference type="SUPFAM" id="SSF101473">
    <property type="entry name" value="DhaL-like"/>
    <property type="match status" value="1"/>
</dbReference>
<evidence type="ECO:0000256" key="7">
    <source>
        <dbReference type="ARBA" id="ARBA00022798"/>
    </source>
</evidence>
<dbReference type="GO" id="GO:0004371">
    <property type="term" value="F:glycerone kinase activity"/>
    <property type="evidence" value="ECO:0007669"/>
    <property type="project" value="UniProtKB-EC"/>
</dbReference>
<dbReference type="SUPFAM" id="SSF82549">
    <property type="entry name" value="DAK1/DegV-like"/>
    <property type="match status" value="1"/>
</dbReference>
<feature type="domain" description="DhaL" evidence="13">
    <location>
        <begin position="390"/>
        <end position="602"/>
    </location>
</feature>
<dbReference type="GO" id="GO:0005829">
    <property type="term" value="C:cytosol"/>
    <property type="evidence" value="ECO:0007669"/>
    <property type="project" value="TreeGrafter"/>
</dbReference>
<name>A0AAN6HIS8_FUSAU</name>
<feature type="domain" description="DhaK" evidence="14">
    <location>
        <begin position="9"/>
        <end position="343"/>
    </location>
</feature>
<evidence type="ECO:0000256" key="8">
    <source>
        <dbReference type="ARBA" id="ARBA00022840"/>
    </source>
</evidence>
<keyword evidence="6" id="KW-0418">Kinase</keyword>
<dbReference type="InterPro" id="IPR004006">
    <property type="entry name" value="DhaK_dom"/>
</dbReference>
<keyword evidence="16" id="KW-1185">Reference proteome</keyword>
<dbReference type="Gene3D" id="3.30.1180.20">
    <property type="entry name" value="Dihydroxyacetone kinase, domain 2"/>
    <property type="match status" value="1"/>
</dbReference>
<evidence type="ECO:0000256" key="11">
    <source>
        <dbReference type="PIRSR" id="PIRSR612734-1"/>
    </source>
</evidence>
<dbReference type="Gene3D" id="3.40.50.10440">
    <property type="entry name" value="Dihydroxyacetone kinase, domain 1"/>
    <property type="match status" value="1"/>
</dbReference>
<comment type="pathway">
    <text evidence="2">Polyol metabolism; glycerol fermentation; glycerone phosphate from glycerol (oxidative route): step 2/2.</text>
</comment>
<evidence type="ECO:0000313" key="15">
    <source>
        <dbReference type="EMBL" id="KAF5244642.1"/>
    </source>
</evidence>
<dbReference type="NCBIfam" id="TIGR02361">
    <property type="entry name" value="dak_ATP"/>
    <property type="match status" value="1"/>
</dbReference>
<evidence type="ECO:0000256" key="10">
    <source>
        <dbReference type="ARBA" id="ARBA00048898"/>
    </source>
</evidence>
<dbReference type="Pfam" id="PF02734">
    <property type="entry name" value="Dak2"/>
    <property type="match status" value="1"/>
</dbReference>
<evidence type="ECO:0000259" key="14">
    <source>
        <dbReference type="PROSITE" id="PS51481"/>
    </source>
</evidence>
<dbReference type="Pfam" id="PF02733">
    <property type="entry name" value="Dak1"/>
    <property type="match status" value="1"/>
</dbReference>
<dbReference type="PANTHER" id="PTHR28629:SF14">
    <property type="entry name" value="DIHYDROXYACETONE KINASE 1"/>
    <property type="match status" value="1"/>
</dbReference>
<organism evidence="15 16">
    <name type="scientific">Fusarium austroamericanum</name>
    <dbReference type="NCBI Taxonomy" id="282268"/>
    <lineage>
        <taxon>Eukaryota</taxon>
        <taxon>Fungi</taxon>
        <taxon>Dikarya</taxon>
        <taxon>Ascomycota</taxon>
        <taxon>Pezizomycotina</taxon>
        <taxon>Sordariomycetes</taxon>
        <taxon>Hypocreomycetidae</taxon>
        <taxon>Hypocreales</taxon>
        <taxon>Nectriaceae</taxon>
        <taxon>Fusarium</taxon>
    </lineage>
</organism>